<reference evidence="1" key="1">
    <citation type="submission" date="2018-02" db="EMBL/GenBank/DDBJ databases">
        <authorList>
            <person name="Cohen D.B."/>
            <person name="Kent A.D."/>
        </authorList>
    </citation>
    <scope>NUCLEOTIDE SEQUENCE</scope>
</reference>
<name>A0A2N9FIS8_FAGSY</name>
<protein>
    <submittedName>
        <fullName evidence="1">Uncharacterized protein</fullName>
    </submittedName>
</protein>
<accession>A0A2N9FIS8</accession>
<evidence type="ECO:0000313" key="1">
    <source>
        <dbReference type="EMBL" id="SPC90716.1"/>
    </source>
</evidence>
<proteinExistence type="predicted"/>
<gene>
    <name evidence="1" type="ORF">FSB_LOCUS18598</name>
</gene>
<organism evidence="1">
    <name type="scientific">Fagus sylvatica</name>
    <name type="common">Beechnut</name>
    <dbReference type="NCBI Taxonomy" id="28930"/>
    <lineage>
        <taxon>Eukaryota</taxon>
        <taxon>Viridiplantae</taxon>
        <taxon>Streptophyta</taxon>
        <taxon>Embryophyta</taxon>
        <taxon>Tracheophyta</taxon>
        <taxon>Spermatophyta</taxon>
        <taxon>Magnoliopsida</taxon>
        <taxon>eudicotyledons</taxon>
        <taxon>Gunneridae</taxon>
        <taxon>Pentapetalae</taxon>
        <taxon>rosids</taxon>
        <taxon>fabids</taxon>
        <taxon>Fagales</taxon>
        <taxon>Fagaceae</taxon>
        <taxon>Fagus</taxon>
    </lineage>
</organism>
<sequence>MSDFDVLGTVGKLALPTFCKVPDLRKSELGLVRYGPANRGHRGVFGPFEGSFPIGIPARPGKILGDPRVPRRAWNVSSFQRARASRINLLRVRKTLRASVATSVGKFRNFQQNLISSACFHARGRRSSRCRISTILVSSESLCYLLFQRYRPCTEASLGSQDMILRTEAVGMFLMPRVGLETAWSNLGQTLVNSLVKPGSVNLVKLGKRVPDLLLGIVSMWRAPCRNQAGLVRAVLVLRADTRENPAWEKNGVMTRSECTRIPYFRLSYLIEPRRKNCPSIKVETGAWPSFSYGQHSTKASVWDCVWAFSGQGMLFEGSLGRKCFNIFQGFLASGLTGGLEGEMNFIVTLVWPKGHGAKWTVPFMRYDLLKTATNYSTRTVCGIVIESQRFSCALPSVGGIPNIRLGNMFSRTIIYLDVAAAVGITWESLPPLPVVLGYHLKLPPRFSLRGSSLQSAQLMPLGLACPPSSLSSPHPRLFLQQESSPQGTAIANPLFDSKYGFFRVSTKILIISFSSRRGHARGRHFSPPLGVFSENLRCSSSPFSERSKQSGSIWRVEAILG</sequence>
<dbReference type="AlphaFoldDB" id="A0A2N9FIS8"/>
<dbReference type="EMBL" id="OIVN01001170">
    <property type="protein sequence ID" value="SPC90716.1"/>
    <property type="molecule type" value="Genomic_DNA"/>
</dbReference>